<dbReference type="Gene3D" id="3.60.110.10">
    <property type="entry name" value="Carbon-nitrogen hydrolase"/>
    <property type="match status" value="1"/>
</dbReference>
<dbReference type="GO" id="GO:0016811">
    <property type="term" value="F:hydrolase activity, acting on carbon-nitrogen (but not peptide) bonds, in linear amides"/>
    <property type="evidence" value="ECO:0007669"/>
    <property type="project" value="InterPro"/>
</dbReference>
<evidence type="ECO:0000313" key="9">
    <source>
        <dbReference type="Proteomes" id="UP000002358"/>
    </source>
</evidence>
<keyword evidence="2 6" id="KW-0732">Signal</keyword>
<evidence type="ECO:0000256" key="5">
    <source>
        <dbReference type="SAM" id="Phobius"/>
    </source>
</evidence>
<feature type="signal peptide" evidence="6">
    <location>
        <begin position="1"/>
        <end position="23"/>
    </location>
</feature>
<keyword evidence="5" id="KW-0812">Transmembrane</keyword>
<dbReference type="InterPro" id="IPR012101">
    <property type="entry name" value="Biotinidase-like_euk"/>
</dbReference>
<dbReference type="Pfam" id="PF19018">
    <property type="entry name" value="Vanin_C"/>
    <property type="match status" value="1"/>
</dbReference>
<feature type="chain" id="PRO_5029669427" description="CN hydrolase domain-containing protein" evidence="6">
    <location>
        <begin position="24"/>
        <end position="579"/>
    </location>
</feature>
<keyword evidence="3" id="KW-0378">Hydrolase</keyword>
<dbReference type="InterPro" id="IPR040154">
    <property type="entry name" value="Biotinidase/VNN"/>
</dbReference>
<dbReference type="EnsemblMetazoa" id="XM_031921174">
    <property type="protein sequence ID" value="XP_031777034"/>
    <property type="gene ID" value="LOC100118544"/>
</dbReference>
<dbReference type="AlphaFoldDB" id="A0A7M7PWH7"/>
<dbReference type="PROSITE" id="PS50263">
    <property type="entry name" value="CN_HYDROLASE"/>
    <property type="match status" value="1"/>
</dbReference>
<dbReference type="SUPFAM" id="SSF56317">
    <property type="entry name" value="Carbon-nitrogen hydrolase"/>
    <property type="match status" value="1"/>
</dbReference>
<evidence type="ECO:0000256" key="4">
    <source>
        <dbReference type="ARBA" id="ARBA00023180"/>
    </source>
</evidence>
<comment type="similarity">
    <text evidence="1">Belongs to the carbon-nitrogen hydrolase superfamily. BTD/VNN family.</text>
</comment>
<evidence type="ECO:0000259" key="7">
    <source>
        <dbReference type="PROSITE" id="PS50263"/>
    </source>
</evidence>
<evidence type="ECO:0000256" key="6">
    <source>
        <dbReference type="SAM" id="SignalP"/>
    </source>
</evidence>
<dbReference type="GeneID" id="100118544"/>
<evidence type="ECO:0000313" key="8">
    <source>
        <dbReference type="EnsemblMetazoa" id="XP_031777034"/>
    </source>
</evidence>
<dbReference type="OrthoDB" id="10250282at2759"/>
<dbReference type="FunCoup" id="A0A7M7PWH7">
    <property type="interactions" value="15"/>
</dbReference>
<dbReference type="RefSeq" id="XP_031777034.1">
    <property type="nucleotide sequence ID" value="XM_031921174.2"/>
</dbReference>
<organism evidence="8 9">
    <name type="scientific">Nasonia vitripennis</name>
    <name type="common">Parasitic wasp</name>
    <dbReference type="NCBI Taxonomy" id="7425"/>
    <lineage>
        <taxon>Eukaryota</taxon>
        <taxon>Metazoa</taxon>
        <taxon>Ecdysozoa</taxon>
        <taxon>Arthropoda</taxon>
        <taxon>Hexapoda</taxon>
        <taxon>Insecta</taxon>
        <taxon>Pterygota</taxon>
        <taxon>Neoptera</taxon>
        <taxon>Endopterygota</taxon>
        <taxon>Hymenoptera</taxon>
        <taxon>Apocrita</taxon>
        <taxon>Proctotrupomorpha</taxon>
        <taxon>Chalcidoidea</taxon>
        <taxon>Pteromalidae</taxon>
        <taxon>Pteromalinae</taxon>
        <taxon>Nasonia</taxon>
    </lineage>
</organism>
<evidence type="ECO:0000256" key="3">
    <source>
        <dbReference type="ARBA" id="ARBA00022801"/>
    </source>
</evidence>
<feature type="transmembrane region" description="Helical" evidence="5">
    <location>
        <begin position="547"/>
        <end position="567"/>
    </location>
</feature>
<accession>A0A7M7PWH7</accession>
<dbReference type="PANTHER" id="PTHR10609">
    <property type="entry name" value="BIOTINIDASE-RELATED"/>
    <property type="match status" value="1"/>
</dbReference>
<keyword evidence="5" id="KW-1133">Transmembrane helix</keyword>
<sequence length="579" mass="64819">MLSNLFHYFAIVILAFCKYSSQASTIDSPTYTAAVVEYFPIVAGIDGKEIAEANSNNYLTIIKTASTYNVDILVFPEFGLSSLPKDGQREKLFNATGYRDYYRDVASYVPHPDEAVVLCNAGSKYAKSLQKISCAARDSRLYVVVNHQEKVDCEPNLSADCAPDGFLLYNTNIAFDREGRVVARYRKYNPFNEFGTNVTLEPEHSSFQTDFGVTFGQFICFDLLHQEPSMYFVKNPDVKDVIFSTHWFDYPPFLEATEIQAAWAYAADVNFLASGYSDAITVSGGSGIYGGKMGPIVTYHPMKTSNALVVGEVLKHHHREKQVENLKKPIVYEFNHAEVPTITGIPPHVNLSRNFKDSLLLYTSELLDVEKSSVHVTTLCDRDICCDFHIETSFDKKVAAKRDAVQYRYRIVAFNGVTSYGNMSTSGLEVCALVTCTGDSFENCGDYYDDSTNVVMPTRLDSVIITRRVNLDEPIFFFPTTLLLQTYEPLGSSDFAYLTSGPSESSLMVMHLIKPQTRLATFGIYGRRFDRDGEPLTMPSKAVELNISFMALIGLLAVFVVVGCWGYPRKTMVIRNKAE</sequence>
<dbReference type="Pfam" id="PF00795">
    <property type="entry name" value="CN_hydrolase"/>
    <property type="match status" value="1"/>
</dbReference>
<dbReference type="KEGG" id="nvi:100118544"/>
<dbReference type="CDD" id="cd07567">
    <property type="entry name" value="biotinidase_like"/>
    <property type="match status" value="1"/>
</dbReference>
<dbReference type="InterPro" id="IPR043957">
    <property type="entry name" value="Vanin_C"/>
</dbReference>
<protein>
    <recommendedName>
        <fullName evidence="7">CN hydrolase domain-containing protein</fullName>
    </recommendedName>
</protein>
<keyword evidence="4" id="KW-0325">Glycoprotein</keyword>
<evidence type="ECO:0000256" key="1">
    <source>
        <dbReference type="ARBA" id="ARBA00008225"/>
    </source>
</evidence>
<feature type="domain" description="CN hydrolase" evidence="7">
    <location>
        <begin position="31"/>
        <end position="315"/>
    </location>
</feature>
<dbReference type="InParanoid" id="A0A7M7PWH7"/>
<name>A0A7M7PWH7_NASVI</name>
<keyword evidence="5" id="KW-0472">Membrane</keyword>
<dbReference type="Proteomes" id="UP000002358">
    <property type="component" value="Chromosome 1"/>
</dbReference>
<keyword evidence="9" id="KW-1185">Reference proteome</keyword>
<dbReference type="PANTHER" id="PTHR10609:SF14">
    <property type="entry name" value="BIOTINIDASE"/>
    <property type="match status" value="1"/>
</dbReference>
<proteinExistence type="inferred from homology"/>
<dbReference type="InterPro" id="IPR003010">
    <property type="entry name" value="C-N_Hydrolase"/>
</dbReference>
<evidence type="ECO:0000256" key="2">
    <source>
        <dbReference type="ARBA" id="ARBA00022729"/>
    </source>
</evidence>
<dbReference type="SMR" id="A0A7M7PWH7"/>
<reference evidence="8" key="1">
    <citation type="submission" date="2021-01" db="UniProtKB">
        <authorList>
            <consortium name="EnsemblMetazoa"/>
        </authorList>
    </citation>
    <scope>IDENTIFICATION</scope>
</reference>
<dbReference type="InterPro" id="IPR036526">
    <property type="entry name" value="C-N_Hydrolase_sf"/>
</dbReference>